<dbReference type="InterPro" id="IPR036890">
    <property type="entry name" value="HATPase_C_sf"/>
</dbReference>
<dbReference type="GO" id="GO:0004674">
    <property type="term" value="F:protein serine/threonine kinase activity"/>
    <property type="evidence" value="ECO:0007669"/>
    <property type="project" value="UniProtKB-KW"/>
</dbReference>
<dbReference type="Proteomes" id="UP000199053">
    <property type="component" value="Unassembled WGS sequence"/>
</dbReference>
<evidence type="ECO:0000256" key="1">
    <source>
        <dbReference type="ARBA" id="ARBA00022527"/>
    </source>
</evidence>
<dbReference type="CDD" id="cd16936">
    <property type="entry name" value="HATPase_RsbW-like"/>
    <property type="match status" value="1"/>
</dbReference>
<gene>
    <name evidence="3" type="ORF">SAMN05660337_2867</name>
</gene>
<dbReference type="SUPFAM" id="SSF55874">
    <property type="entry name" value="ATPase domain of HSP90 chaperone/DNA topoisomerase II/histidine kinase"/>
    <property type="match status" value="1"/>
</dbReference>
<keyword evidence="4" id="KW-1185">Reference proteome</keyword>
<dbReference type="PANTHER" id="PTHR35526:SF6">
    <property type="entry name" value="SLR1861 PROTEIN"/>
    <property type="match status" value="1"/>
</dbReference>
<dbReference type="InterPro" id="IPR050267">
    <property type="entry name" value="Anti-sigma-factor_SerPK"/>
</dbReference>
<feature type="domain" description="Histidine kinase/HSP90-like ATPase" evidence="2">
    <location>
        <begin position="20"/>
        <end position="144"/>
    </location>
</feature>
<sequence>MVNNRQSQVGDDKISSFTLKADLSELKILAEKIENFGQQNEIPEKNIFEVNLVLDELFTNLVSYGCFSDSHSFDIELILKDGVMFIEINDDGKPFNPLDIPEPEIQCDCDERRIGGLGIHFMRKMMDSIEYELGNGKNILKLTKIIQ</sequence>
<evidence type="ECO:0000313" key="4">
    <source>
        <dbReference type="Proteomes" id="UP000199053"/>
    </source>
</evidence>
<evidence type="ECO:0000259" key="2">
    <source>
        <dbReference type="Pfam" id="PF13581"/>
    </source>
</evidence>
<protein>
    <submittedName>
        <fullName evidence="3">Serine/threonine-protein kinase RsbW</fullName>
    </submittedName>
</protein>
<reference evidence="4" key="1">
    <citation type="submission" date="2016-10" db="EMBL/GenBank/DDBJ databases">
        <authorList>
            <person name="Varghese N."/>
            <person name="Submissions S."/>
        </authorList>
    </citation>
    <scope>NUCLEOTIDE SEQUENCE [LARGE SCALE GENOMIC DNA]</scope>
    <source>
        <strain evidence="4">DSM 16995</strain>
    </source>
</reference>
<name>A0A1G9JMC6_9BACT</name>
<organism evidence="3 4">
    <name type="scientific">Maridesulfovibrio ferrireducens</name>
    <dbReference type="NCBI Taxonomy" id="246191"/>
    <lineage>
        <taxon>Bacteria</taxon>
        <taxon>Pseudomonadati</taxon>
        <taxon>Thermodesulfobacteriota</taxon>
        <taxon>Desulfovibrionia</taxon>
        <taxon>Desulfovibrionales</taxon>
        <taxon>Desulfovibrionaceae</taxon>
        <taxon>Maridesulfovibrio</taxon>
    </lineage>
</organism>
<dbReference type="InterPro" id="IPR003594">
    <property type="entry name" value="HATPase_dom"/>
</dbReference>
<dbReference type="RefSeq" id="WP_092162288.1">
    <property type="nucleotide sequence ID" value="NZ_FNGA01000004.1"/>
</dbReference>
<dbReference type="STRING" id="246191.SAMN05660337_2867"/>
<dbReference type="PANTHER" id="PTHR35526">
    <property type="entry name" value="ANTI-SIGMA-F FACTOR RSBW-RELATED"/>
    <property type="match status" value="1"/>
</dbReference>
<dbReference type="Gene3D" id="3.30.565.10">
    <property type="entry name" value="Histidine kinase-like ATPase, C-terminal domain"/>
    <property type="match status" value="1"/>
</dbReference>
<keyword evidence="3" id="KW-0418">Kinase</keyword>
<dbReference type="EMBL" id="FNGA01000004">
    <property type="protein sequence ID" value="SDL38727.1"/>
    <property type="molecule type" value="Genomic_DNA"/>
</dbReference>
<dbReference type="AlphaFoldDB" id="A0A1G9JMC6"/>
<evidence type="ECO:0000313" key="3">
    <source>
        <dbReference type="EMBL" id="SDL38727.1"/>
    </source>
</evidence>
<dbReference type="OrthoDB" id="9792240at2"/>
<dbReference type="Pfam" id="PF13581">
    <property type="entry name" value="HATPase_c_2"/>
    <property type="match status" value="1"/>
</dbReference>
<keyword evidence="1" id="KW-0723">Serine/threonine-protein kinase</keyword>
<keyword evidence="3" id="KW-0808">Transferase</keyword>
<proteinExistence type="predicted"/>
<accession>A0A1G9JMC6</accession>